<accession>A0A835GN01</accession>
<dbReference type="Proteomes" id="UP000648187">
    <property type="component" value="Unassembled WGS sequence"/>
</dbReference>
<reference evidence="2" key="1">
    <citation type="submission" date="2020-08" db="EMBL/GenBank/DDBJ databases">
        <title>Spodoptera exigua strain:BAW_Kor-Di-RS1 Genome sequencing and assembly.</title>
        <authorList>
            <person name="Kim J."/>
            <person name="Nam H.Y."/>
            <person name="Kwon M."/>
            <person name="Choi J.H."/>
            <person name="Cho S.R."/>
            <person name="Kim G.-H."/>
        </authorList>
    </citation>
    <scope>NUCLEOTIDE SEQUENCE</scope>
    <source>
        <strain evidence="2">BAW_Kor-Di-RS1</strain>
        <tissue evidence="2">Whole-body</tissue>
    </source>
</reference>
<keyword evidence="3" id="KW-1185">Reference proteome</keyword>
<name>A0A835GN01_SPOEX</name>
<sequence>MCDHTLYKSGSNRRFQFKFNVNKTKNFPTTETMTMTDRQDTEHEISIPIAPIRTKTNVRGLVTERYLDYAITLQSRGGWRAYCSAKRITSGLPLLHSTAEDIWLNKPFRGLKSRFGVFYSVRLQPLLDSKYSSQAITNCGRLKGRENYDDWCFAAENVLVLEGMADNIKQPLPSTATEAQIADDLKAKAKLILTIDASLYIEENRKPEISPEGVPESDSDEENQHDETYVPEDSSSESEDTFVDTMTLSPEAKNIISENGDTNLPEKREENSCPLTAGNGHLGKPQQRLGRLIVRVRNELTQKKKEEEKKIFTNFLMSPHKPRLLQN</sequence>
<comment type="caution">
    <text evidence="2">The sequence shown here is derived from an EMBL/GenBank/DDBJ whole genome shotgun (WGS) entry which is preliminary data.</text>
</comment>
<evidence type="ECO:0000313" key="2">
    <source>
        <dbReference type="EMBL" id="KAF9419999.1"/>
    </source>
</evidence>
<proteinExistence type="predicted"/>
<feature type="compositionally biased region" description="Acidic residues" evidence="1">
    <location>
        <begin position="215"/>
        <end position="224"/>
    </location>
</feature>
<organism evidence="2 3">
    <name type="scientific">Spodoptera exigua</name>
    <name type="common">Beet armyworm</name>
    <name type="synonym">Noctua fulgens</name>
    <dbReference type="NCBI Taxonomy" id="7107"/>
    <lineage>
        <taxon>Eukaryota</taxon>
        <taxon>Metazoa</taxon>
        <taxon>Ecdysozoa</taxon>
        <taxon>Arthropoda</taxon>
        <taxon>Hexapoda</taxon>
        <taxon>Insecta</taxon>
        <taxon>Pterygota</taxon>
        <taxon>Neoptera</taxon>
        <taxon>Endopterygota</taxon>
        <taxon>Lepidoptera</taxon>
        <taxon>Glossata</taxon>
        <taxon>Ditrysia</taxon>
        <taxon>Noctuoidea</taxon>
        <taxon>Noctuidae</taxon>
        <taxon>Amphipyrinae</taxon>
        <taxon>Spodoptera</taxon>
    </lineage>
</organism>
<protein>
    <submittedName>
        <fullName evidence="2">Uncharacterized protein</fullName>
    </submittedName>
</protein>
<feature type="region of interest" description="Disordered" evidence="1">
    <location>
        <begin position="204"/>
        <end position="239"/>
    </location>
</feature>
<evidence type="ECO:0000256" key="1">
    <source>
        <dbReference type="SAM" id="MobiDB-lite"/>
    </source>
</evidence>
<evidence type="ECO:0000313" key="3">
    <source>
        <dbReference type="Proteomes" id="UP000648187"/>
    </source>
</evidence>
<dbReference type="AlphaFoldDB" id="A0A835GN01"/>
<dbReference type="EMBL" id="JACKWZ010000036">
    <property type="protein sequence ID" value="KAF9419999.1"/>
    <property type="molecule type" value="Genomic_DNA"/>
</dbReference>
<gene>
    <name evidence="2" type="ORF">HW555_003593</name>
</gene>